<keyword evidence="2" id="KW-1185">Reference proteome</keyword>
<organism evidence="1 2">
    <name type="scientific">Dryococelus australis</name>
    <dbReference type="NCBI Taxonomy" id="614101"/>
    <lineage>
        <taxon>Eukaryota</taxon>
        <taxon>Metazoa</taxon>
        <taxon>Ecdysozoa</taxon>
        <taxon>Arthropoda</taxon>
        <taxon>Hexapoda</taxon>
        <taxon>Insecta</taxon>
        <taxon>Pterygota</taxon>
        <taxon>Neoptera</taxon>
        <taxon>Polyneoptera</taxon>
        <taxon>Phasmatodea</taxon>
        <taxon>Verophasmatodea</taxon>
        <taxon>Anareolatae</taxon>
        <taxon>Phasmatidae</taxon>
        <taxon>Eurycanthinae</taxon>
        <taxon>Dryococelus</taxon>
    </lineage>
</organism>
<feature type="non-terminal residue" evidence="1">
    <location>
        <position position="128"/>
    </location>
</feature>
<accession>A0ABQ9GLQ6</accession>
<evidence type="ECO:0000313" key="1">
    <source>
        <dbReference type="EMBL" id="KAJ8872953.1"/>
    </source>
</evidence>
<evidence type="ECO:0000313" key="2">
    <source>
        <dbReference type="Proteomes" id="UP001159363"/>
    </source>
</evidence>
<comment type="caution">
    <text evidence="1">The sequence shown here is derived from an EMBL/GenBank/DDBJ whole genome shotgun (WGS) entry which is preliminary data.</text>
</comment>
<reference evidence="1 2" key="1">
    <citation type="submission" date="2023-02" db="EMBL/GenBank/DDBJ databases">
        <title>LHISI_Scaffold_Assembly.</title>
        <authorList>
            <person name="Stuart O.P."/>
            <person name="Cleave R."/>
            <person name="Magrath M.J.L."/>
            <person name="Mikheyev A.S."/>
        </authorList>
    </citation>
    <scope>NUCLEOTIDE SEQUENCE [LARGE SCALE GENOMIC DNA]</scope>
    <source>
        <strain evidence="1">Daus_M_001</strain>
        <tissue evidence="1">Leg muscle</tissue>
    </source>
</reference>
<dbReference type="Proteomes" id="UP001159363">
    <property type="component" value="Chromosome 10"/>
</dbReference>
<dbReference type="EMBL" id="JARBHB010000011">
    <property type="protein sequence ID" value="KAJ8872953.1"/>
    <property type="molecule type" value="Genomic_DNA"/>
</dbReference>
<sequence>MVLPTVLPFIRSVSYQRNQVPKPKLNTEPSRLQNGSCNCSLHWVKEEDPASSISSSPRKRRKVRLHTFLLVMSNSIKHSIYQNGMIRGSAAKLLVAMDIPLLLVGSVDLLFVSTKTVSRNFTQCNVHH</sequence>
<proteinExistence type="predicted"/>
<gene>
    <name evidence="1" type="ORF">PR048_026569</name>
</gene>
<protein>
    <submittedName>
        <fullName evidence="1">Uncharacterized protein</fullName>
    </submittedName>
</protein>
<name>A0ABQ9GLQ6_9NEOP</name>